<dbReference type="GO" id="GO:0005789">
    <property type="term" value="C:endoplasmic reticulum membrane"/>
    <property type="evidence" value="ECO:0007669"/>
    <property type="project" value="UniProtKB-SubCell"/>
</dbReference>
<proteinExistence type="inferred from homology"/>
<dbReference type="InParanoid" id="A0A151Z426"/>
<keyword evidence="7" id="KW-0072">Autophagy</keyword>
<dbReference type="GO" id="GO:0000045">
    <property type="term" value="P:autophagosome assembly"/>
    <property type="evidence" value="ECO:0007669"/>
    <property type="project" value="TreeGrafter"/>
</dbReference>
<name>A0A151Z426_TIELA</name>
<comment type="similarity">
    <text evidence="3">Belongs to the ATG2 family.</text>
</comment>
<feature type="region of interest" description="Disordered" evidence="12">
    <location>
        <begin position="1004"/>
        <end position="1030"/>
    </location>
</feature>
<reference evidence="13 14" key="1">
    <citation type="submission" date="2015-12" db="EMBL/GenBank/DDBJ databases">
        <title>Dictyostelia acquired genes for synthesis and detection of signals that induce cell-type specialization by lateral gene transfer from prokaryotes.</title>
        <authorList>
            <person name="Gloeckner G."/>
            <person name="Schaap P."/>
        </authorList>
    </citation>
    <scope>NUCLEOTIDE SEQUENCE [LARGE SCALE GENOMIC DNA]</scope>
    <source>
        <strain evidence="13 14">TK</strain>
    </source>
</reference>
<dbReference type="GO" id="GO:0061908">
    <property type="term" value="C:phagophore"/>
    <property type="evidence" value="ECO:0007669"/>
    <property type="project" value="TreeGrafter"/>
</dbReference>
<dbReference type="InterPro" id="IPR026849">
    <property type="entry name" value="ATG2"/>
</dbReference>
<sequence>MYHIRIVKFLVKKYFGKYSKYEIDKDKVEVGFKKGTLLLNDFEINSELINKELLNAFPLSMSTGYISSIQTKILSTCEFTLSNLDLNFVYNDDYDNIVVNKIKELDEQWLDQKTENQMNSNSATKSNSKKILEMDQPTYYSDEDEEIDKMQSSKFEKEGLEALSEILKSLIGRIYFKVDKCTITISRFDKYLNKSTILLLVIDSIEMTDLNSNSNSSNSKTNSNDQDYYYKKLQLKNYSILIGEYQGNILKDDRYYQSTIFDIIPYSQFHVIFTNKYPTLPTTTTTSPTFSSSNNNTNTPKWIDEINLKIKRNEKLLNEPMFTIDGQFQNWNLLLNPTTIQLLSKFMINSNDSQSVLSEDIDLSNNNKTNNASTSATTTTTTTTAETSTLSTSFLYSINLNWKSLNVFISKSTNNSSTQQYFSSDLTKSLQSDSLFLQIKDLTISTKESNREKQIELSIQSLTLDTFIYELKQMFPVLIVNNNNNNNNNSTTDNTKYIFVNINIDKYQKELNIKILNNVIMNLDPYTLIFIQQLMSEITSKSTLASKNVHSENILNSSNSKLFNNYNSGDHQNQQNNDDSVDSTEQESITTFISLYCNLITLNIMLPQIEDQQQSLFKSFQLDKSKNFEILIEDLRLNSNMISDISDHKWLVDFNRISSRLYTSSGSKMIVDQFLEIKTKDSNDSANPIPIEITVRGGPFNDSLVSDQHRHFSDYIEDGQEIEEVLDENTYYHYATTPPIPTPTYHQQEQQQCNFNPFSKMDNQQYHKGPYSTFVSVSEGSILGGWPDEAEPEEINFFRHSSIESSKYSVNVIIPYISVDLKKSTYETLVKALSIYPKLLNSAKLTASNIDNNNYDNSLFGFSLFSLSMILNRGELLFSEHASSRYKLSFERLELFNVSQYFGKDIQFITANVKKLDLRGQDFSHNQRDYQPILTKSLNYIASPDESAISAILSFTNDTSNFLDPYIKGKIYSIGIKGLTIHHHLNSNQISNFIEFFTLSSSDDQKQQQQQQSPPPIQNDNNNIKSKKEKDESNVNRYYISFLNSSIYYSSPNLLAVGIIFFNDIKLKWLELTEILSCITQNNYVYIIDNIRHLHGLPTPGMFNFSYSNDSENTASRNVNSSSGGGGGLTGQIDNVNVLGWKSMGFVPIVHSDYIEFELHTKSSILLDYNHNLLSLSACADSFHVLNELLSNFLGLDIPLAEVADLIVSQGITPDLKENIDILINQDNFRSSNDSVTTTNSSSTPTNTTPTPTPTTTTVVQMNNSSNNVPNNSNSLGFDDFDEDKFVDFSDDDQDSDVYEYYSPMDLLSNSKISVVSESTTSLTELNDFNQDTSSQTSIGAPMAGGILIEDYDHDRLDQYQIPKNASLNNIVDNDEFYMDADELLNNQQSPSTPFINNNNNNNNNNISTTKDGSVVWLDQSPNSTSLTKLIEPVENYISNPDEDPEDFELPPNYPKSNLRLIFKRLNISIKIFNGLDWNERVPLSPTSDSSSTPLNKSTGSTTSSSSNIISNNNNANTTFKARDVNHYVELILSNLNLRLDRFNESDQFAKRLSLHINDITVVDHVPSSLWNKFLYSDTNITRYQQSPMIKILFETIRPDLSRPLLQENRLKLLVLPLRFHIDQDTVTFIYDFISYKPKVALSLPSPSSFETINSSSSSSNEIGSTSPPIYTTPHNRKQSQTVSRSIPEDKAQTSEKEAQEITYFQSVEILPIRLKIDYKPKKVDYYSLTTGNYAELLNLLPLEGAVLNLNRLKLNGVGGWSALINQIGKAWIPHIINTQLLGYVSGVRGLNSIIHIGESLANLVILPYEQYKKDGKLFRGLKKGTTTFLKNLTIETLSVGAKVAIGTQGLLEIADNVLSKNSPSSSPSLTQRSLPNTPSSLLNVNNNNNILLNNNSALHSMANSPKLNIITFTPTHSSSKLSDQPMDTREGIQHAYESVSRELKSTVQTIIAIPMKEYHQKGTKGYVKSIVKAVPIAIIRPMIGITEGVSKTLLGVRNHIDPQKKIEMDNKYKSNKK</sequence>
<dbReference type="GO" id="GO:0061723">
    <property type="term" value="P:glycophagy"/>
    <property type="evidence" value="ECO:0007669"/>
    <property type="project" value="TreeGrafter"/>
</dbReference>
<dbReference type="OrthoDB" id="18982at2759"/>
<feature type="region of interest" description="Disordered" evidence="12">
    <location>
        <begin position="1484"/>
        <end position="1511"/>
    </location>
</feature>
<evidence type="ECO:0000256" key="12">
    <source>
        <dbReference type="SAM" id="MobiDB-lite"/>
    </source>
</evidence>
<feature type="region of interest" description="Disordered" evidence="12">
    <location>
        <begin position="1232"/>
        <end position="1256"/>
    </location>
</feature>
<feature type="region of interest" description="Disordered" evidence="12">
    <location>
        <begin position="1653"/>
        <end position="1695"/>
    </location>
</feature>
<evidence type="ECO:0000256" key="8">
    <source>
        <dbReference type="ARBA" id="ARBA00023055"/>
    </source>
</evidence>
<dbReference type="Pfam" id="PF13329">
    <property type="entry name" value="ATG2_CAD"/>
    <property type="match status" value="2"/>
</dbReference>
<dbReference type="GO" id="GO:0034727">
    <property type="term" value="P:piecemeal microautophagy of the nucleus"/>
    <property type="evidence" value="ECO:0007669"/>
    <property type="project" value="TreeGrafter"/>
</dbReference>
<comment type="subcellular location">
    <subcellularLocation>
        <location evidence="1">Endoplasmic reticulum membrane</location>
        <topology evidence="1">Peripheral membrane protein</topology>
    </subcellularLocation>
    <subcellularLocation>
        <location evidence="2">Preautophagosomal structure membrane</location>
        <topology evidence="2">Peripheral membrane protein</topology>
    </subcellularLocation>
</comment>
<dbReference type="PANTHER" id="PTHR13190">
    <property type="entry name" value="AUTOPHAGY-RELATED 2, ISOFORM A"/>
    <property type="match status" value="1"/>
</dbReference>
<evidence type="ECO:0000256" key="6">
    <source>
        <dbReference type="ARBA" id="ARBA00022824"/>
    </source>
</evidence>
<dbReference type="GO" id="GO:0000422">
    <property type="term" value="P:autophagy of mitochondrion"/>
    <property type="evidence" value="ECO:0007669"/>
    <property type="project" value="TreeGrafter"/>
</dbReference>
<keyword evidence="5" id="KW-0813">Transport</keyword>
<comment type="catalytic activity">
    <reaction evidence="10">
        <text>a 1,2-diacyl-sn-glycero-3-phospho-L-serine(in) = a 1,2-diacyl-sn-glycero-3-phospho-L-serine(out)</text>
        <dbReference type="Rhea" id="RHEA:38663"/>
        <dbReference type="ChEBI" id="CHEBI:57262"/>
    </reaction>
</comment>
<evidence type="ECO:0000256" key="2">
    <source>
        <dbReference type="ARBA" id="ARBA00004623"/>
    </source>
</evidence>
<dbReference type="GO" id="GO:0043495">
    <property type="term" value="F:protein-membrane adaptor activity"/>
    <property type="evidence" value="ECO:0007669"/>
    <property type="project" value="TreeGrafter"/>
</dbReference>
<dbReference type="OMA" id="IRPMIGI"/>
<dbReference type="PANTHER" id="PTHR13190:SF1">
    <property type="entry name" value="AUTOPHAGY-RELATED 2, ISOFORM A"/>
    <property type="match status" value="1"/>
</dbReference>
<dbReference type="FunCoup" id="A0A151Z426">
    <property type="interactions" value="55"/>
</dbReference>
<evidence type="ECO:0000313" key="13">
    <source>
        <dbReference type="EMBL" id="KYQ88667.1"/>
    </source>
</evidence>
<accession>A0A151Z426</accession>
<dbReference type="GO" id="GO:0061709">
    <property type="term" value="P:reticulophagy"/>
    <property type="evidence" value="ECO:0007669"/>
    <property type="project" value="TreeGrafter"/>
</dbReference>
<evidence type="ECO:0000256" key="10">
    <source>
        <dbReference type="ARBA" id="ARBA00024479"/>
    </source>
</evidence>
<dbReference type="Proteomes" id="UP000076078">
    <property type="component" value="Unassembled WGS sequence"/>
</dbReference>
<organism evidence="13 14">
    <name type="scientific">Tieghemostelium lacteum</name>
    <name type="common">Slime mold</name>
    <name type="synonym">Dictyostelium lacteum</name>
    <dbReference type="NCBI Taxonomy" id="361077"/>
    <lineage>
        <taxon>Eukaryota</taxon>
        <taxon>Amoebozoa</taxon>
        <taxon>Evosea</taxon>
        <taxon>Eumycetozoa</taxon>
        <taxon>Dictyostelia</taxon>
        <taxon>Dictyosteliales</taxon>
        <taxon>Raperosteliaceae</taxon>
        <taxon>Tieghemostelium</taxon>
    </lineage>
</organism>
<dbReference type="GO" id="GO:0034045">
    <property type="term" value="C:phagophore assembly site membrane"/>
    <property type="evidence" value="ECO:0007669"/>
    <property type="project" value="UniProtKB-SubCell"/>
</dbReference>
<keyword evidence="9" id="KW-0472">Membrane</keyword>
<evidence type="ECO:0000313" key="14">
    <source>
        <dbReference type="Proteomes" id="UP000076078"/>
    </source>
</evidence>
<feature type="compositionally biased region" description="Low complexity" evidence="12">
    <location>
        <begin position="1007"/>
        <end position="1024"/>
    </location>
</feature>
<feature type="region of interest" description="Disordered" evidence="12">
    <location>
        <begin position="1861"/>
        <end position="1880"/>
    </location>
</feature>
<keyword evidence="14" id="KW-1185">Reference proteome</keyword>
<evidence type="ECO:0000256" key="5">
    <source>
        <dbReference type="ARBA" id="ARBA00022448"/>
    </source>
</evidence>
<dbReference type="STRING" id="361077.A0A151Z426"/>
<evidence type="ECO:0000256" key="4">
    <source>
        <dbReference type="ARBA" id="ARBA00018070"/>
    </source>
</evidence>
<dbReference type="GO" id="GO:0032266">
    <property type="term" value="F:phosphatidylinositol-3-phosphate binding"/>
    <property type="evidence" value="ECO:0007669"/>
    <property type="project" value="TreeGrafter"/>
</dbReference>
<feature type="region of interest" description="Disordered" evidence="12">
    <location>
        <begin position="363"/>
        <end position="383"/>
    </location>
</feature>
<evidence type="ECO:0000256" key="7">
    <source>
        <dbReference type="ARBA" id="ARBA00023006"/>
    </source>
</evidence>
<keyword evidence="8" id="KW-0445">Lipid transport</keyword>
<keyword evidence="6" id="KW-0256">Endoplasmic reticulum</keyword>
<evidence type="ECO:0000256" key="3">
    <source>
        <dbReference type="ARBA" id="ARBA00009714"/>
    </source>
</evidence>
<evidence type="ECO:0000256" key="11">
    <source>
        <dbReference type="ARBA" id="ARBA00024615"/>
    </source>
</evidence>
<gene>
    <name evidence="13" type="ORF">DLAC_10845</name>
</gene>
<evidence type="ECO:0000256" key="9">
    <source>
        <dbReference type="ARBA" id="ARBA00023136"/>
    </source>
</evidence>
<feature type="compositionally biased region" description="Low complexity" evidence="12">
    <location>
        <begin position="364"/>
        <end position="383"/>
    </location>
</feature>
<comment type="caution">
    <text evidence="13">The sequence shown here is derived from an EMBL/GenBank/DDBJ whole genome shotgun (WGS) entry which is preliminary data.</text>
</comment>
<evidence type="ECO:0000256" key="1">
    <source>
        <dbReference type="ARBA" id="ARBA00004406"/>
    </source>
</evidence>
<feature type="compositionally biased region" description="Low complexity" evidence="12">
    <location>
        <begin position="1653"/>
        <end position="1669"/>
    </location>
</feature>
<dbReference type="GO" id="GO:0006869">
    <property type="term" value="P:lipid transport"/>
    <property type="evidence" value="ECO:0007669"/>
    <property type="project" value="UniProtKB-KW"/>
</dbReference>
<comment type="catalytic activity">
    <reaction evidence="11">
        <text>a 1,2-diacyl-sn-glycero-3-phosphoethanolamine(in) = a 1,2-diacyl-sn-glycero-3-phosphoethanolamine(out)</text>
        <dbReference type="Rhea" id="RHEA:38895"/>
        <dbReference type="ChEBI" id="CHEBI:64612"/>
    </reaction>
</comment>
<protein>
    <recommendedName>
        <fullName evidence="4">Autophagy-related protein 2</fullName>
    </recommendedName>
</protein>
<dbReference type="EMBL" id="LODT01000049">
    <property type="protein sequence ID" value="KYQ88667.1"/>
    <property type="molecule type" value="Genomic_DNA"/>
</dbReference>